<dbReference type="Gene3D" id="3.30.1130.10">
    <property type="match status" value="1"/>
</dbReference>
<evidence type="ECO:0000256" key="2">
    <source>
        <dbReference type="ARBA" id="ARBA00005013"/>
    </source>
</evidence>
<gene>
    <name evidence="8" type="primary">folB</name>
    <name evidence="8" type="ORF">FYJ73_00315</name>
</gene>
<dbReference type="EMBL" id="VUNG01000001">
    <property type="protein sequence ID" value="MST83143.1"/>
    <property type="molecule type" value="Genomic_DNA"/>
</dbReference>
<comment type="function">
    <text evidence="6">Catalyzes the conversion of 7,8-dihydroneopterin to 6-hydroxymethyl-7,8-dihydropterin.</text>
</comment>
<evidence type="ECO:0000256" key="4">
    <source>
        <dbReference type="ARBA" id="ARBA00022909"/>
    </source>
</evidence>
<dbReference type="PANTHER" id="PTHR42844">
    <property type="entry name" value="DIHYDRONEOPTERIN ALDOLASE 1-RELATED"/>
    <property type="match status" value="1"/>
</dbReference>
<dbReference type="InterPro" id="IPR006156">
    <property type="entry name" value="Dihydroneopterin_aldolase"/>
</dbReference>
<evidence type="ECO:0000256" key="6">
    <source>
        <dbReference type="RuleBase" id="RU362079"/>
    </source>
</evidence>
<sequence>MKCESSYILLRSLRFHAFHGVEAQERLVGNDYEISLRLKADVSRAVESDKVTDTINYAEVYQLVNKTMSEPVDLVEHLAGVVGERLFQRWPQIEAIDIQVVKLNPPMGADCQGAGVELHLTKL</sequence>
<dbReference type="RefSeq" id="WP_154532443.1">
    <property type="nucleotide sequence ID" value="NZ_VUNG01000001.1"/>
</dbReference>
<comment type="caution">
    <text evidence="8">The sequence shown here is derived from an EMBL/GenBank/DDBJ whole genome shotgun (WGS) entry which is preliminary data.</text>
</comment>
<reference evidence="8 9" key="1">
    <citation type="submission" date="2019-08" db="EMBL/GenBank/DDBJ databases">
        <title>In-depth cultivation of the pig gut microbiome towards novel bacterial diversity and tailored functional studies.</title>
        <authorList>
            <person name="Wylensek D."/>
            <person name="Hitch T.C.A."/>
            <person name="Clavel T."/>
        </authorList>
    </citation>
    <scope>NUCLEOTIDE SEQUENCE [LARGE SCALE GENOMIC DNA]</scope>
    <source>
        <strain evidence="8 9">LKV-178-WT-2A</strain>
    </source>
</reference>
<dbReference type="InterPro" id="IPR006157">
    <property type="entry name" value="FolB_dom"/>
</dbReference>
<dbReference type="Pfam" id="PF02152">
    <property type="entry name" value="FolB"/>
    <property type="match status" value="1"/>
</dbReference>
<keyword evidence="5 6" id="KW-0456">Lyase</keyword>
<feature type="domain" description="Dihydroneopterin aldolase/epimerase" evidence="7">
    <location>
        <begin position="8"/>
        <end position="120"/>
    </location>
</feature>
<dbReference type="PANTHER" id="PTHR42844:SF1">
    <property type="entry name" value="DIHYDRONEOPTERIN ALDOLASE 1-RELATED"/>
    <property type="match status" value="1"/>
</dbReference>
<proteinExistence type="inferred from homology"/>
<dbReference type="SMART" id="SM00905">
    <property type="entry name" value="FolB"/>
    <property type="match status" value="1"/>
</dbReference>
<evidence type="ECO:0000313" key="9">
    <source>
        <dbReference type="Proteomes" id="UP000438914"/>
    </source>
</evidence>
<dbReference type="GO" id="GO:0004150">
    <property type="term" value="F:dihydroneopterin aldolase activity"/>
    <property type="evidence" value="ECO:0007669"/>
    <property type="project" value="UniProtKB-UniRule"/>
</dbReference>
<dbReference type="NCBIfam" id="TIGR00526">
    <property type="entry name" value="folB_dom"/>
    <property type="match status" value="1"/>
</dbReference>
<protein>
    <recommendedName>
        <fullName evidence="6">7,8-dihydroneopterin aldolase</fullName>
        <ecNumber evidence="6">4.1.2.25</ecNumber>
    </recommendedName>
</protein>
<dbReference type="AlphaFoldDB" id="A0A7K0KB37"/>
<dbReference type="SUPFAM" id="SSF55620">
    <property type="entry name" value="Tetrahydrobiopterin biosynthesis enzymes-like"/>
    <property type="match status" value="1"/>
</dbReference>
<comment type="pathway">
    <text evidence="2 6">Cofactor biosynthesis; tetrahydrofolate biosynthesis; 2-amino-4-hydroxy-6-hydroxymethyl-7,8-dihydropteridine diphosphate from 7,8-dihydroneopterin triphosphate: step 3/4.</text>
</comment>
<evidence type="ECO:0000256" key="1">
    <source>
        <dbReference type="ARBA" id="ARBA00001353"/>
    </source>
</evidence>
<dbReference type="EC" id="4.1.2.25" evidence="6"/>
<dbReference type="GO" id="GO:0005737">
    <property type="term" value="C:cytoplasm"/>
    <property type="evidence" value="ECO:0007669"/>
    <property type="project" value="TreeGrafter"/>
</dbReference>
<dbReference type="Proteomes" id="UP000438914">
    <property type="component" value="Unassembled WGS sequence"/>
</dbReference>
<evidence type="ECO:0000256" key="3">
    <source>
        <dbReference type="ARBA" id="ARBA00005708"/>
    </source>
</evidence>
<accession>A0A7K0KB37</accession>
<evidence type="ECO:0000259" key="7">
    <source>
        <dbReference type="SMART" id="SM00905"/>
    </source>
</evidence>
<keyword evidence="9" id="KW-1185">Reference proteome</keyword>
<comment type="similarity">
    <text evidence="3 6">Belongs to the DHNA family.</text>
</comment>
<dbReference type="NCBIfam" id="TIGR00525">
    <property type="entry name" value="folB"/>
    <property type="match status" value="1"/>
</dbReference>
<keyword evidence="4 6" id="KW-0289">Folate biosynthesis</keyword>
<comment type="catalytic activity">
    <reaction evidence="1 6">
        <text>7,8-dihydroneopterin = 6-hydroxymethyl-7,8-dihydropterin + glycolaldehyde</text>
        <dbReference type="Rhea" id="RHEA:10540"/>
        <dbReference type="ChEBI" id="CHEBI:17001"/>
        <dbReference type="ChEBI" id="CHEBI:17071"/>
        <dbReference type="ChEBI" id="CHEBI:44841"/>
        <dbReference type="EC" id="4.1.2.25"/>
    </reaction>
</comment>
<dbReference type="GO" id="GO:0046656">
    <property type="term" value="P:folic acid biosynthetic process"/>
    <property type="evidence" value="ECO:0007669"/>
    <property type="project" value="UniProtKB-UniRule"/>
</dbReference>
<dbReference type="GO" id="GO:0046654">
    <property type="term" value="P:tetrahydrofolate biosynthetic process"/>
    <property type="evidence" value="ECO:0007669"/>
    <property type="project" value="UniProtKB-UniRule"/>
</dbReference>
<evidence type="ECO:0000256" key="5">
    <source>
        <dbReference type="ARBA" id="ARBA00023239"/>
    </source>
</evidence>
<dbReference type="UniPathway" id="UPA00077">
    <property type="reaction ID" value="UER00154"/>
</dbReference>
<dbReference type="InterPro" id="IPR043133">
    <property type="entry name" value="GTP-CH-I_C/QueF"/>
</dbReference>
<evidence type="ECO:0000313" key="8">
    <source>
        <dbReference type="EMBL" id="MST83143.1"/>
    </source>
</evidence>
<organism evidence="8 9">
    <name type="scientific">Hallella mizrahii</name>
    <dbReference type="NCBI Taxonomy" id="2606637"/>
    <lineage>
        <taxon>Bacteria</taxon>
        <taxon>Pseudomonadati</taxon>
        <taxon>Bacteroidota</taxon>
        <taxon>Bacteroidia</taxon>
        <taxon>Bacteroidales</taxon>
        <taxon>Prevotellaceae</taxon>
        <taxon>Hallella</taxon>
    </lineage>
</organism>
<name>A0A7K0KB37_9BACT</name>